<accession>K0RMV4</accession>
<name>K0RMV4_THAOC</name>
<sequence length="83" mass="9185">LVQGHATASSADPEDQEDKANVFMDEVAMNQWLVDTSRQALASLEGRRAQPGERGWNHWDQCILDLARQHVDSLEGKHGSSGE</sequence>
<comment type="caution">
    <text evidence="1">The sequence shown here is derived from an EMBL/GenBank/DDBJ whole genome shotgun (WGS) entry which is preliminary data.</text>
</comment>
<reference evidence="1 2" key="1">
    <citation type="journal article" date="2012" name="Genome Biol.">
        <title>Genome and low-iron response of an oceanic diatom adapted to chronic iron limitation.</title>
        <authorList>
            <person name="Lommer M."/>
            <person name="Specht M."/>
            <person name="Roy A.S."/>
            <person name="Kraemer L."/>
            <person name="Andreson R."/>
            <person name="Gutowska M.A."/>
            <person name="Wolf J."/>
            <person name="Bergner S.V."/>
            <person name="Schilhabel M.B."/>
            <person name="Klostermeier U.C."/>
            <person name="Beiko R.G."/>
            <person name="Rosenstiel P."/>
            <person name="Hippler M."/>
            <person name="Laroche J."/>
        </authorList>
    </citation>
    <scope>NUCLEOTIDE SEQUENCE [LARGE SCALE GENOMIC DNA]</scope>
    <source>
        <strain evidence="1 2">CCMP1005</strain>
    </source>
</reference>
<protein>
    <submittedName>
        <fullName evidence="1">Uncharacterized protein</fullName>
    </submittedName>
</protein>
<proteinExistence type="predicted"/>
<gene>
    <name evidence="1" type="ORF">THAOC_25219</name>
</gene>
<dbReference type="EMBL" id="AGNL01034753">
    <property type="protein sequence ID" value="EJK55083.1"/>
    <property type="molecule type" value="Genomic_DNA"/>
</dbReference>
<keyword evidence="2" id="KW-1185">Reference proteome</keyword>
<feature type="non-terminal residue" evidence="1">
    <location>
        <position position="1"/>
    </location>
</feature>
<dbReference type="Proteomes" id="UP000266841">
    <property type="component" value="Unassembled WGS sequence"/>
</dbReference>
<dbReference type="AlphaFoldDB" id="K0RMV4"/>
<evidence type="ECO:0000313" key="2">
    <source>
        <dbReference type="Proteomes" id="UP000266841"/>
    </source>
</evidence>
<organism evidence="1 2">
    <name type="scientific">Thalassiosira oceanica</name>
    <name type="common">Marine diatom</name>
    <dbReference type="NCBI Taxonomy" id="159749"/>
    <lineage>
        <taxon>Eukaryota</taxon>
        <taxon>Sar</taxon>
        <taxon>Stramenopiles</taxon>
        <taxon>Ochrophyta</taxon>
        <taxon>Bacillariophyta</taxon>
        <taxon>Coscinodiscophyceae</taxon>
        <taxon>Thalassiosirophycidae</taxon>
        <taxon>Thalassiosirales</taxon>
        <taxon>Thalassiosiraceae</taxon>
        <taxon>Thalassiosira</taxon>
    </lineage>
</organism>
<evidence type="ECO:0000313" key="1">
    <source>
        <dbReference type="EMBL" id="EJK55083.1"/>
    </source>
</evidence>